<dbReference type="InterPro" id="IPR001858">
    <property type="entry name" value="Phosphatidylethanolamine-bd_CS"/>
</dbReference>
<dbReference type="AlphaFoldDB" id="B3LVT2"/>
<proteinExistence type="inferred from homology"/>
<evidence type="ECO:0000313" key="3">
    <source>
        <dbReference type="EMBL" id="EDV43706.1"/>
    </source>
</evidence>
<dbReference type="InParanoid" id="B3LVT2"/>
<dbReference type="Proteomes" id="UP000007801">
    <property type="component" value="Unassembled WGS sequence"/>
</dbReference>
<feature type="chain" id="PRO_5002789166" description="Odorant-binding protein A5" evidence="2">
    <location>
        <begin position="19"/>
        <end position="217"/>
    </location>
</feature>
<dbReference type="Gene3D" id="3.90.280.10">
    <property type="entry name" value="PEBP-like"/>
    <property type="match status" value="1"/>
</dbReference>
<reference evidence="3 4" key="1">
    <citation type="journal article" date="2007" name="Nature">
        <title>Evolution of genes and genomes on the Drosophila phylogeny.</title>
        <authorList>
            <consortium name="Drosophila 12 Genomes Consortium"/>
            <person name="Clark A.G."/>
            <person name="Eisen M.B."/>
            <person name="Smith D.R."/>
            <person name="Bergman C.M."/>
            <person name="Oliver B."/>
            <person name="Markow T.A."/>
            <person name="Kaufman T.C."/>
            <person name="Kellis M."/>
            <person name="Gelbart W."/>
            <person name="Iyer V.N."/>
            <person name="Pollard D.A."/>
            <person name="Sackton T.B."/>
            <person name="Larracuente A.M."/>
            <person name="Singh N.D."/>
            <person name="Abad J.P."/>
            <person name="Abt D.N."/>
            <person name="Adryan B."/>
            <person name="Aguade M."/>
            <person name="Akashi H."/>
            <person name="Anderson W.W."/>
            <person name="Aquadro C.F."/>
            <person name="Ardell D.H."/>
            <person name="Arguello R."/>
            <person name="Artieri C.G."/>
            <person name="Barbash D.A."/>
            <person name="Barker D."/>
            <person name="Barsanti P."/>
            <person name="Batterham P."/>
            <person name="Batzoglou S."/>
            <person name="Begun D."/>
            <person name="Bhutkar A."/>
            <person name="Blanco E."/>
            <person name="Bosak S.A."/>
            <person name="Bradley R.K."/>
            <person name="Brand A.D."/>
            <person name="Brent M.R."/>
            <person name="Brooks A.N."/>
            <person name="Brown R.H."/>
            <person name="Butlin R.K."/>
            <person name="Caggese C."/>
            <person name="Calvi B.R."/>
            <person name="Bernardo de Carvalho A."/>
            <person name="Caspi A."/>
            <person name="Castrezana S."/>
            <person name="Celniker S.E."/>
            <person name="Chang J.L."/>
            <person name="Chapple C."/>
            <person name="Chatterji S."/>
            <person name="Chinwalla A."/>
            <person name="Civetta A."/>
            <person name="Clifton S.W."/>
            <person name="Comeron J.M."/>
            <person name="Costello J.C."/>
            <person name="Coyne J.A."/>
            <person name="Daub J."/>
            <person name="David R.G."/>
            <person name="Delcher A.L."/>
            <person name="Delehaunty K."/>
            <person name="Do C.B."/>
            <person name="Ebling H."/>
            <person name="Edwards K."/>
            <person name="Eickbush T."/>
            <person name="Evans J.D."/>
            <person name="Filipski A."/>
            <person name="Findeiss S."/>
            <person name="Freyhult E."/>
            <person name="Fulton L."/>
            <person name="Fulton R."/>
            <person name="Garcia A.C."/>
            <person name="Gardiner A."/>
            <person name="Garfield D.A."/>
            <person name="Garvin B.E."/>
            <person name="Gibson G."/>
            <person name="Gilbert D."/>
            <person name="Gnerre S."/>
            <person name="Godfrey J."/>
            <person name="Good R."/>
            <person name="Gotea V."/>
            <person name="Gravely B."/>
            <person name="Greenberg A.J."/>
            <person name="Griffiths-Jones S."/>
            <person name="Gross S."/>
            <person name="Guigo R."/>
            <person name="Gustafson E.A."/>
            <person name="Haerty W."/>
            <person name="Hahn M.W."/>
            <person name="Halligan D.L."/>
            <person name="Halpern A.L."/>
            <person name="Halter G.M."/>
            <person name="Han M.V."/>
            <person name="Heger A."/>
            <person name="Hillier L."/>
            <person name="Hinrichs A.S."/>
            <person name="Holmes I."/>
            <person name="Hoskins R.A."/>
            <person name="Hubisz M.J."/>
            <person name="Hultmark D."/>
            <person name="Huntley M.A."/>
            <person name="Jaffe D.B."/>
            <person name="Jagadeeshan S."/>
            <person name="Jeck W.R."/>
            <person name="Johnson J."/>
            <person name="Jones C.D."/>
            <person name="Jordan W.C."/>
            <person name="Karpen G.H."/>
            <person name="Kataoka E."/>
            <person name="Keightley P.D."/>
            <person name="Kheradpour P."/>
            <person name="Kirkness E.F."/>
            <person name="Koerich L.B."/>
            <person name="Kristiansen K."/>
            <person name="Kudrna D."/>
            <person name="Kulathinal R.J."/>
            <person name="Kumar S."/>
            <person name="Kwok R."/>
            <person name="Lander E."/>
            <person name="Langley C.H."/>
            <person name="Lapoint R."/>
            <person name="Lazzaro B.P."/>
            <person name="Lee S.J."/>
            <person name="Levesque L."/>
            <person name="Li R."/>
            <person name="Lin C.F."/>
            <person name="Lin M.F."/>
            <person name="Lindblad-Toh K."/>
            <person name="Llopart A."/>
            <person name="Long M."/>
            <person name="Low L."/>
            <person name="Lozovsky E."/>
            <person name="Lu J."/>
            <person name="Luo M."/>
            <person name="Machado C.A."/>
            <person name="Makalowski W."/>
            <person name="Marzo M."/>
            <person name="Matsuda M."/>
            <person name="Matzkin L."/>
            <person name="McAllister B."/>
            <person name="McBride C.S."/>
            <person name="McKernan B."/>
            <person name="McKernan K."/>
            <person name="Mendez-Lago M."/>
            <person name="Minx P."/>
            <person name="Mollenhauer M.U."/>
            <person name="Montooth K."/>
            <person name="Mount S.M."/>
            <person name="Mu X."/>
            <person name="Myers E."/>
            <person name="Negre B."/>
            <person name="Newfeld S."/>
            <person name="Nielsen R."/>
            <person name="Noor M.A."/>
            <person name="O'Grady P."/>
            <person name="Pachter L."/>
            <person name="Papaceit M."/>
            <person name="Parisi M.J."/>
            <person name="Parisi M."/>
            <person name="Parts L."/>
            <person name="Pedersen J.S."/>
            <person name="Pesole G."/>
            <person name="Phillippy A.M."/>
            <person name="Ponting C.P."/>
            <person name="Pop M."/>
            <person name="Porcelli D."/>
            <person name="Powell J.R."/>
            <person name="Prohaska S."/>
            <person name="Pruitt K."/>
            <person name="Puig M."/>
            <person name="Quesneville H."/>
            <person name="Ram K.R."/>
            <person name="Rand D."/>
            <person name="Rasmussen M.D."/>
            <person name="Reed L.K."/>
            <person name="Reenan R."/>
            <person name="Reily A."/>
            <person name="Remington K.A."/>
            <person name="Rieger T.T."/>
            <person name="Ritchie M.G."/>
            <person name="Robin C."/>
            <person name="Rogers Y.H."/>
            <person name="Rohde C."/>
            <person name="Rozas J."/>
            <person name="Rubenfield M.J."/>
            <person name="Ruiz A."/>
            <person name="Russo S."/>
            <person name="Salzberg S.L."/>
            <person name="Sanchez-Gracia A."/>
            <person name="Saranga D.J."/>
            <person name="Sato H."/>
            <person name="Schaeffer S.W."/>
            <person name="Schatz M.C."/>
            <person name="Schlenke T."/>
            <person name="Schwartz R."/>
            <person name="Segarra C."/>
            <person name="Singh R.S."/>
            <person name="Sirot L."/>
            <person name="Sirota M."/>
            <person name="Sisneros N.B."/>
            <person name="Smith C.D."/>
            <person name="Smith T.F."/>
            <person name="Spieth J."/>
            <person name="Stage D.E."/>
            <person name="Stark A."/>
            <person name="Stephan W."/>
            <person name="Strausberg R.L."/>
            <person name="Strempel S."/>
            <person name="Sturgill D."/>
            <person name="Sutton G."/>
            <person name="Sutton G.G."/>
            <person name="Tao W."/>
            <person name="Teichmann S."/>
            <person name="Tobari Y.N."/>
            <person name="Tomimura Y."/>
            <person name="Tsolas J.M."/>
            <person name="Valente V.L."/>
            <person name="Venter E."/>
            <person name="Venter J.C."/>
            <person name="Vicario S."/>
            <person name="Vieira F.G."/>
            <person name="Vilella A.J."/>
            <person name="Villasante A."/>
            <person name="Walenz B."/>
            <person name="Wang J."/>
            <person name="Wasserman M."/>
            <person name="Watts T."/>
            <person name="Wilson D."/>
            <person name="Wilson R.K."/>
            <person name="Wing R.A."/>
            <person name="Wolfner M.F."/>
            <person name="Wong A."/>
            <person name="Wong G.K."/>
            <person name="Wu C.I."/>
            <person name="Wu G."/>
            <person name="Yamamoto D."/>
            <person name="Yang H.P."/>
            <person name="Yang S.P."/>
            <person name="Yorke J.A."/>
            <person name="Yoshida K."/>
            <person name="Zdobnov E."/>
            <person name="Zhang P."/>
            <person name="Zhang Y."/>
            <person name="Zimin A.V."/>
            <person name="Baldwin J."/>
            <person name="Abdouelleil A."/>
            <person name="Abdulkadir J."/>
            <person name="Abebe A."/>
            <person name="Abera B."/>
            <person name="Abreu J."/>
            <person name="Acer S.C."/>
            <person name="Aftuck L."/>
            <person name="Alexander A."/>
            <person name="An P."/>
            <person name="Anderson E."/>
            <person name="Anderson S."/>
            <person name="Arachi H."/>
            <person name="Azer M."/>
            <person name="Bachantsang P."/>
            <person name="Barry A."/>
            <person name="Bayul T."/>
            <person name="Berlin A."/>
            <person name="Bessette D."/>
            <person name="Bloom T."/>
            <person name="Blye J."/>
            <person name="Boguslavskiy L."/>
            <person name="Bonnet C."/>
            <person name="Boukhgalter B."/>
            <person name="Bourzgui I."/>
            <person name="Brown A."/>
            <person name="Cahill P."/>
            <person name="Channer S."/>
            <person name="Cheshatsang Y."/>
            <person name="Chuda L."/>
            <person name="Citroen M."/>
            <person name="Collymore A."/>
            <person name="Cooke P."/>
            <person name="Costello M."/>
            <person name="D'Aco K."/>
            <person name="Daza R."/>
            <person name="De Haan G."/>
            <person name="DeGray S."/>
            <person name="DeMaso C."/>
            <person name="Dhargay N."/>
            <person name="Dooley K."/>
            <person name="Dooley E."/>
            <person name="Doricent M."/>
            <person name="Dorje P."/>
            <person name="Dorjee K."/>
            <person name="Dupes A."/>
            <person name="Elong R."/>
            <person name="Falk J."/>
            <person name="Farina A."/>
            <person name="Faro S."/>
            <person name="Ferguson D."/>
            <person name="Fisher S."/>
            <person name="Foley C.D."/>
            <person name="Franke A."/>
            <person name="Friedrich D."/>
            <person name="Gadbois L."/>
            <person name="Gearin G."/>
            <person name="Gearin C.R."/>
            <person name="Giannoukos G."/>
            <person name="Goode T."/>
            <person name="Graham J."/>
            <person name="Grandbois E."/>
            <person name="Grewal S."/>
            <person name="Gyaltsen K."/>
            <person name="Hafez N."/>
            <person name="Hagos B."/>
            <person name="Hall J."/>
            <person name="Henson C."/>
            <person name="Hollinger A."/>
            <person name="Honan T."/>
            <person name="Huard M.D."/>
            <person name="Hughes L."/>
            <person name="Hurhula B."/>
            <person name="Husby M.E."/>
            <person name="Kamat A."/>
            <person name="Kanga B."/>
            <person name="Kashin S."/>
            <person name="Khazanovich D."/>
            <person name="Kisner P."/>
            <person name="Lance K."/>
            <person name="Lara M."/>
            <person name="Lee W."/>
            <person name="Lennon N."/>
            <person name="Letendre F."/>
            <person name="LeVine R."/>
            <person name="Lipovsky A."/>
            <person name="Liu X."/>
            <person name="Liu J."/>
            <person name="Liu S."/>
            <person name="Lokyitsang T."/>
            <person name="Lokyitsang Y."/>
            <person name="Lubonja R."/>
            <person name="Lui A."/>
            <person name="MacDonald P."/>
            <person name="Magnisalis V."/>
            <person name="Maru K."/>
            <person name="Matthews C."/>
            <person name="McCusker W."/>
            <person name="McDonough S."/>
            <person name="Mehta T."/>
            <person name="Meldrim J."/>
            <person name="Meneus L."/>
            <person name="Mihai O."/>
            <person name="Mihalev A."/>
            <person name="Mihova T."/>
            <person name="Mittelman R."/>
            <person name="Mlenga V."/>
            <person name="Montmayeur A."/>
            <person name="Mulrain L."/>
            <person name="Navidi A."/>
            <person name="Naylor J."/>
            <person name="Negash T."/>
            <person name="Nguyen T."/>
            <person name="Nguyen N."/>
            <person name="Nicol R."/>
            <person name="Norbu C."/>
            <person name="Norbu N."/>
            <person name="Novod N."/>
            <person name="O'Neill B."/>
            <person name="Osman S."/>
            <person name="Markiewicz E."/>
            <person name="Oyono O.L."/>
            <person name="Patti C."/>
            <person name="Phunkhang P."/>
            <person name="Pierre F."/>
            <person name="Priest M."/>
            <person name="Raghuraman S."/>
            <person name="Rege F."/>
            <person name="Reyes R."/>
            <person name="Rise C."/>
            <person name="Rogov P."/>
            <person name="Ross K."/>
            <person name="Ryan E."/>
            <person name="Settipalli S."/>
            <person name="Shea T."/>
            <person name="Sherpa N."/>
            <person name="Shi L."/>
            <person name="Shih D."/>
            <person name="Sparrow T."/>
            <person name="Spaulding J."/>
            <person name="Stalker J."/>
            <person name="Stange-Thomann N."/>
            <person name="Stavropoulos S."/>
            <person name="Stone C."/>
            <person name="Strader C."/>
            <person name="Tesfaye S."/>
            <person name="Thomson T."/>
            <person name="Thoulutsang Y."/>
            <person name="Thoulutsang D."/>
            <person name="Topham K."/>
            <person name="Topping I."/>
            <person name="Tsamla T."/>
            <person name="Vassiliev H."/>
            <person name="Vo A."/>
            <person name="Wangchuk T."/>
            <person name="Wangdi T."/>
            <person name="Weiand M."/>
            <person name="Wilkinson J."/>
            <person name="Wilson A."/>
            <person name="Yadav S."/>
            <person name="Young G."/>
            <person name="Yu Q."/>
            <person name="Zembek L."/>
            <person name="Zhong D."/>
            <person name="Zimmer A."/>
            <person name="Zwirko Z."/>
            <person name="Jaffe D.B."/>
            <person name="Alvarez P."/>
            <person name="Brockman W."/>
            <person name="Butler J."/>
            <person name="Chin C."/>
            <person name="Gnerre S."/>
            <person name="Grabherr M."/>
            <person name="Kleber M."/>
            <person name="Mauceli E."/>
            <person name="MacCallum I."/>
        </authorList>
    </citation>
    <scope>NUCLEOTIDE SEQUENCE [LARGE SCALE GENOMIC DNA]</scope>
    <source>
        <strain evidence="4">Tucson 14024-0371.13</strain>
    </source>
</reference>
<evidence type="ECO:0000256" key="1">
    <source>
        <dbReference type="ARBA" id="ARBA00007091"/>
    </source>
</evidence>
<dbReference type="SUPFAM" id="SSF49777">
    <property type="entry name" value="PEBP-like"/>
    <property type="match status" value="1"/>
</dbReference>
<dbReference type="SMR" id="B3LVT2"/>
<dbReference type="PhylomeDB" id="B3LVT2"/>
<protein>
    <recommendedName>
        <fullName evidence="5">Odorant-binding protein A5</fullName>
    </recommendedName>
</protein>
<dbReference type="Pfam" id="PF01161">
    <property type="entry name" value="PBP"/>
    <property type="match status" value="1"/>
</dbReference>
<dbReference type="GeneID" id="6502616"/>
<accession>B3LVT2</accession>
<keyword evidence="4" id="KW-1185">Reference proteome</keyword>
<dbReference type="PANTHER" id="PTHR11362:SF44">
    <property type="entry name" value="PHOSPHATIDYLETHANOLAMINE-BINDING PROTEIN"/>
    <property type="match status" value="1"/>
</dbReference>
<dbReference type="EMBL" id="CH902617">
    <property type="protein sequence ID" value="EDV43706.1"/>
    <property type="molecule type" value="Genomic_DNA"/>
</dbReference>
<name>B3LVT2_DROAN</name>
<organism evidence="3 4">
    <name type="scientific">Drosophila ananassae</name>
    <name type="common">Fruit fly</name>
    <dbReference type="NCBI Taxonomy" id="7217"/>
    <lineage>
        <taxon>Eukaryota</taxon>
        <taxon>Metazoa</taxon>
        <taxon>Ecdysozoa</taxon>
        <taxon>Arthropoda</taxon>
        <taxon>Hexapoda</taxon>
        <taxon>Insecta</taxon>
        <taxon>Pterygota</taxon>
        <taxon>Neoptera</taxon>
        <taxon>Endopterygota</taxon>
        <taxon>Diptera</taxon>
        <taxon>Brachycera</taxon>
        <taxon>Muscomorpha</taxon>
        <taxon>Ephydroidea</taxon>
        <taxon>Drosophilidae</taxon>
        <taxon>Drosophila</taxon>
        <taxon>Sophophora</taxon>
    </lineage>
</organism>
<sequence length="217" mass="24986">MMIRQLLLIFLRICLSLSRSSLDTEVGKFMRSMDIIPDVIEVGPQDFLNITYHGYIKVDRGKELEPMQVRDQPAVTWPASSDGYYTLIMIDPDMPNTIHPVDREFLHWMVVNIPGNLVSLGDVRVGYVGAIPMQGSGSHRYVTLLYKQKEYTKFDFKRLPKHVLNGRNRFRTSAFARKYKFSYPVAGNFFTASWNTDVPELIKTIRVHTVSNMGLSY</sequence>
<comment type="similarity">
    <text evidence="1">Belongs to the phosphatidylethanolamine-binding protein family.</text>
</comment>
<dbReference type="PANTHER" id="PTHR11362">
    <property type="entry name" value="PHOSPHATIDYLETHANOLAMINE-BINDING PROTEIN"/>
    <property type="match status" value="1"/>
</dbReference>
<dbReference type="FunCoup" id="B3LVT2">
    <property type="interactions" value="54"/>
</dbReference>
<dbReference type="OrthoDB" id="2506647at2759"/>
<dbReference type="InterPro" id="IPR008914">
    <property type="entry name" value="PEBP"/>
</dbReference>
<dbReference type="OMA" id="YKQRDYT"/>
<dbReference type="PROSITE" id="PS01220">
    <property type="entry name" value="PBP"/>
    <property type="match status" value="1"/>
</dbReference>
<dbReference type="KEGG" id="dan:6502616"/>
<evidence type="ECO:0008006" key="5">
    <source>
        <dbReference type="Google" id="ProtNLM"/>
    </source>
</evidence>
<feature type="signal peptide" evidence="2">
    <location>
        <begin position="1"/>
        <end position="18"/>
    </location>
</feature>
<keyword evidence="2" id="KW-0732">Signal</keyword>
<dbReference type="eggNOG" id="KOG3346">
    <property type="taxonomic scope" value="Eukaryota"/>
</dbReference>
<dbReference type="CDD" id="cd00866">
    <property type="entry name" value="PEBP_euk"/>
    <property type="match status" value="1"/>
</dbReference>
<gene>
    <name evidence="3" type="primary">Dana\GF19876</name>
    <name evidence="3" type="synonym">dana_GLEANR_22283</name>
    <name evidence="3" type="ORF">GF19876</name>
</gene>
<dbReference type="HOGENOM" id="CLU_043994_5_1_1"/>
<dbReference type="STRING" id="7217.B3LVT2"/>
<evidence type="ECO:0000256" key="2">
    <source>
        <dbReference type="SAM" id="SignalP"/>
    </source>
</evidence>
<evidence type="ECO:0000313" key="4">
    <source>
        <dbReference type="Proteomes" id="UP000007801"/>
    </source>
</evidence>
<dbReference type="InterPro" id="IPR035810">
    <property type="entry name" value="PEBP_euk"/>
</dbReference>
<dbReference type="InterPro" id="IPR036610">
    <property type="entry name" value="PEBP-like_sf"/>
</dbReference>